<dbReference type="STRING" id="1448308.A0A2T2NSQ3"/>
<dbReference type="PANTHER" id="PTHR33112:SF9">
    <property type="entry name" value="HETEROKARYON INCOMPATIBILITY DOMAIN-CONTAINING PROTEIN"/>
    <property type="match status" value="1"/>
</dbReference>
<protein>
    <submittedName>
        <fullName evidence="1">Uncharacterized protein</fullName>
    </submittedName>
</protein>
<name>A0A2T2NSQ3_CORCC</name>
<dbReference type="EMBL" id="KZ678134">
    <property type="protein sequence ID" value="PSN68457.1"/>
    <property type="molecule type" value="Genomic_DNA"/>
</dbReference>
<sequence length="219" mass="25112">MWECKSALFCECMEVDSSTSRTLERIYISLLSSHSKNKYKVCYKIVDAIVQRDITKLRDILPALSGLAQHFEKHGAGRYLAGLWFQDLPQRLLWKMRGDYGASRATPYRSPSWSWASVRFRFRRQVYQHDGGEMESGHKLEPIWTNILEAVSISKGSDPLGAVSADHLKVHAPLLEAFVWRSRILDSLRQVINSPRIHASFDFPYDSEKKSCIAYLSAN</sequence>
<gene>
    <name evidence="1" type="ORF">BS50DRAFT_587625</name>
</gene>
<keyword evidence="2" id="KW-1185">Reference proteome</keyword>
<reference evidence="1 2" key="1">
    <citation type="journal article" date="2018" name="Front. Microbiol.">
        <title>Genome-Wide Analysis of Corynespora cassiicola Leaf Fall Disease Putative Effectors.</title>
        <authorList>
            <person name="Lopez D."/>
            <person name="Ribeiro S."/>
            <person name="Label P."/>
            <person name="Fumanal B."/>
            <person name="Venisse J.S."/>
            <person name="Kohler A."/>
            <person name="de Oliveira R.R."/>
            <person name="Labutti K."/>
            <person name="Lipzen A."/>
            <person name="Lail K."/>
            <person name="Bauer D."/>
            <person name="Ohm R.A."/>
            <person name="Barry K.W."/>
            <person name="Spatafora J."/>
            <person name="Grigoriev I.V."/>
            <person name="Martin F.M."/>
            <person name="Pujade-Renaud V."/>
        </authorList>
    </citation>
    <scope>NUCLEOTIDE SEQUENCE [LARGE SCALE GENOMIC DNA]</scope>
    <source>
        <strain evidence="1 2">Philippines</strain>
    </source>
</reference>
<evidence type="ECO:0000313" key="1">
    <source>
        <dbReference type="EMBL" id="PSN68457.1"/>
    </source>
</evidence>
<dbReference type="Proteomes" id="UP000240883">
    <property type="component" value="Unassembled WGS sequence"/>
</dbReference>
<organism evidence="1 2">
    <name type="scientific">Corynespora cassiicola Philippines</name>
    <dbReference type="NCBI Taxonomy" id="1448308"/>
    <lineage>
        <taxon>Eukaryota</taxon>
        <taxon>Fungi</taxon>
        <taxon>Dikarya</taxon>
        <taxon>Ascomycota</taxon>
        <taxon>Pezizomycotina</taxon>
        <taxon>Dothideomycetes</taxon>
        <taxon>Pleosporomycetidae</taxon>
        <taxon>Pleosporales</taxon>
        <taxon>Corynesporascaceae</taxon>
        <taxon>Corynespora</taxon>
    </lineage>
</organism>
<accession>A0A2T2NSQ3</accession>
<evidence type="ECO:0000313" key="2">
    <source>
        <dbReference type="Proteomes" id="UP000240883"/>
    </source>
</evidence>
<dbReference type="PANTHER" id="PTHR33112">
    <property type="entry name" value="DOMAIN PROTEIN, PUTATIVE-RELATED"/>
    <property type="match status" value="1"/>
</dbReference>
<dbReference type="OrthoDB" id="3683610at2759"/>
<dbReference type="AlphaFoldDB" id="A0A2T2NSQ3"/>
<proteinExistence type="predicted"/>